<dbReference type="AlphaFoldDB" id="A0A852ZKG2"/>
<dbReference type="RefSeq" id="WP_179790099.1">
    <property type="nucleotide sequence ID" value="NZ_BAAARR010000021.1"/>
</dbReference>
<gene>
    <name evidence="2" type="ORF">F4554_005351</name>
</gene>
<comment type="caution">
    <text evidence="2">The sequence shown here is derived from an EMBL/GenBank/DDBJ whole genome shotgun (WGS) entry which is preliminary data.</text>
</comment>
<proteinExistence type="predicted"/>
<evidence type="ECO:0008006" key="4">
    <source>
        <dbReference type="Google" id="ProtNLM"/>
    </source>
</evidence>
<protein>
    <recommendedName>
        <fullName evidence="4">Secreted protein</fullName>
    </recommendedName>
</protein>
<dbReference type="EMBL" id="JACBZH010000001">
    <property type="protein sequence ID" value="NYH92713.1"/>
    <property type="molecule type" value="Genomic_DNA"/>
</dbReference>
<evidence type="ECO:0000313" key="3">
    <source>
        <dbReference type="Proteomes" id="UP000579605"/>
    </source>
</evidence>
<evidence type="ECO:0000256" key="1">
    <source>
        <dbReference type="SAM" id="MobiDB-lite"/>
    </source>
</evidence>
<evidence type="ECO:0000313" key="2">
    <source>
        <dbReference type="EMBL" id="NYH92713.1"/>
    </source>
</evidence>
<keyword evidence="3" id="KW-1185">Reference proteome</keyword>
<organism evidence="2 3">
    <name type="scientific">Actinopolymorpha rutila</name>
    <dbReference type="NCBI Taxonomy" id="446787"/>
    <lineage>
        <taxon>Bacteria</taxon>
        <taxon>Bacillati</taxon>
        <taxon>Actinomycetota</taxon>
        <taxon>Actinomycetes</taxon>
        <taxon>Propionibacteriales</taxon>
        <taxon>Actinopolymorphaceae</taxon>
        <taxon>Actinopolymorpha</taxon>
    </lineage>
</organism>
<accession>A0A852ZKG2</accession>
<sequence>MNTTTRLGIFAGGLVIAFGAAYGAGRVVGPLASEETAAPAAHSASKKPKADPMEGMSPGHDEPAKKQSPAGGHDDKAGHGGAAESGGAAEKDGMSGHEGMSDAQQAEVPGGLMVSQHGYTLQRVSPDPVVGRNGEFAFRVVDSRGRPITAFDRVHDKRLHLIVVRRDLSLFRHVHPALGADGVWRIRLPFTAAGTYRAFADFTPTGGEATTLGVDVPVAGRYEPRALPEVRSVARVDGYEVTLSGDPQAGRSALLTLTIRRGGREVTDLQPYLGAYGHLVALRAGDLAYLHVHPDGEPGDGKTTAGPRVAFHTEVPSAGAYRLYLDFRHGGRVHTAEFTVRAR</sequence>
<name>A0A852ZKG2_9ACTN</name>
<feature type="region of interest" description="Disordered" evidence="1">
    <location>
        <begin position="38"/>
        <end position="104"/>
    </location>
</feature>
<reference evidence="2 3" key="1">
    <citation type="submission" date="2020-07" db="EMBL/GenBank/DDBJ databases">
        <title>Sequencing the genomes of 1000 actinobacteria strains.</title>
        <authorList>
            <person name="Klenk H.-P."/>
        </authorList>
    </citation>
    <scope>NUCLEOTIDE SEQUENCE [LARGE SCALE GENOMIC DNA]</scope>
    <source>
        <strain evidence="2 3">DSM 18448</strain>
    </source>
</reference>
<dbReference type="Proteomes" id="UP000579605">
    <property type="component" value="Unassembled WGS sequence"/>
</dbReference>